<reference evidence="4 5" key="1">
    <citation type="submission" date="2015-04" db="EMBL/GenBank/DDBJ databases">
        <authorList>
            <person name="Syromyatnikov M.Y."/>
            <person name="Popov V.N."/>
        </authorList>
    </citation>
    <scope>NUCLEOTIDE SEQUENCE [LARGE SCALE GENOMIC DNA]</scope>
</reference>
<feature type="region of interest" description="Disordered" evidence="2">
    <location>
        <begin position="471"/>
        <end position="491"/>
    </location>
</feature>
<sequence length="1317" mass="151433">MDDNESKSNIRDLISASLIAPDKRKCDDNNDNIATKTDMEQPSSKDEETNEENTDTNKIKPKQMVGLFPLDLRSELKLRVGGGKAGFSLKKSTTNVDIFDKKPKSDPIPIKLPEAKINRPSDLLKSLQEKQSQKTVAKDDSDDEGGQENLSFKEKLQLIERSSSKNLITPFSVQQQSLAKSKSYSVVPQKSTEALRERLKRLNDLENKSNTSIDQTSSDEDNEKMSGSIAERLALLKSNGENNWRKRVTKKEVLSDDIKRESLVGEILSATKEKENEFSKAPIRQVKSVEGGNILDRLEQIKTNSEKWKNRIEPTDANNFKISNDSVDDPPELPFIREESRKCPPMKSFKSDKVQSFKLSKSTSTTFGSPKVTSNHKTFTRSASVQEDSSSPAPILRGLKVQLPTLDQGIESFFPKVSESVEESVDITDFDDIKSESRMLSTRKVTQGPKRRRPANAMRVLAHLRTDKITEYTEMVPDSPSPTSESKDRKKSKFTAEALAGLASVEDFTNISLKSSSDPLTVTHLPYKNDSPMLIHIKGRRHVQCRLVDAKFSNLNDGDCFVLVTNDKLFSFIGKFANVIETKVCKDFCTSILRDKDLGCNANMLMSITEKNLDGYNGKIFCKILERDEDELLTSAGHSDEDELIESCLQETNMAYEFINDELVPIEDFWGQPMTISIVNSKKILVFDFGSEMYVWNGKNALPDSKKIALMLAEEMFEDAFDYKMCHSNPLDFSSLCGHRRSKERKMKSAGIKRAEFSLLGRVNQNMETILFRQKFTDWPDIKISIKNGIPHVDCNEIMQIDGNYLHRSWNYDEPNLVLENSNLGRGHFYYDDDTRRHFEIINVSVNKWHASASEGNQELPIEDFCHFYSTESHTTRWVYQISITVRELSGKVSNRSTVGRDRTAYFNWQGCDASASERGTSTLHMVELDKEKGSQMIIQQFQEIPAFVRLFKVMFIHKKRSDESRYDSWRMYLIHGSDQNETIVYEVSCEMKQLRSRACMLLIHGQNGQLVLWKGSKTTEQQQKIALNVCSKICGKKYREFYATERIRLREHDEGEESEDFFKAFDDESSFDDEREIYNSLIDRSESFDFTPRMYELTSTNGSFEAIEVVPGLRSKDCHLAFPFVQQDLYNARQPTLFIVDNGYSIYLWQGWWPKVEDDHDEVDDVNNVENRAGENRWHLERCEAMQTTIDYWKAKCGHDETYRKDAFIVTAGFEPIEFQTIFPEWKIHDDVVEMNSQNPTKNMMQLDEYLLRFQQSVYPLDVLLKRPLPEYVNATKLEMYLSDDDFEKTLGMDKNEWKKLPAWKKTNLRKEVGLF</sequence>
<name>A0A1J1JBC0_9DIPT</name>
<dbReference type="InterPro" id="IPR007122">
    <property type="entry name" value="Villin/Gelsolin"/>
</dbReference>
<dbReference type="Pfam" id="PF02209">
    <property type="entry name" value="VHP"/>
    <property type="match status" value="1"/>
</dbReference>
<accession>A0A1J1JBC0</accession>
<evidence type="ECO:0000256" key="1">
    <source>
        <dbReference type="ARBA" id="ARBA00008418"/>
    </source>
</evidence>
<dbReference type="GO" id="GO:0051014">
    <property type="term" value="P:actin filament severing"/>
    <property type="evidence" value="ECO:0007669"/>
    <property type="project" value="TreeGrafter"/>
</dbReference>
<protein>
    <submittedName>
        <fullName evidence="4">CLUMA_CG021256, isoform A</fullName>
    </submittedName>
</protein>
<evidence type="ECO:0000313" key="5">
    <source>
        <dbReference type="Proteomes" id="UP000183832"/>
    </source>
</evidence>
<dbReference type="GO" id="GO:0008154">
    <property type="term" value="P:actin polymerization or depolymerization"/>
    <property type="evidence" value="ECO:0007669"/>
    <property type="project" value="TreeGrafter"/>
</dbReference>
<organism evidence="4 5">
    <name type="scientific">Clunio marinus</name>
    <dbReference type="NCBI Taxonomy" id="568069"/>
    <lineage>
        <taxon>Eukaryota</taxon>
        <taxon>Metazoa</taxon>
        <taxon>Ecdysozoa</taxon>
        <taxon>Arthropoda</taxon>
        <taxon>Hexapoda</taxon>
        <taxon>Insecta</taxon>
        <taxon>Pterygota</taxon>
        <taxon>Neoptera</taxon>
        <taxon>Endopterygota</taxon>
        <taxon>Diptera</taxon>
        <taxon>Nematocera</taxon>
        <taxon>Chironomoidea</taxon>
        <taxon>Chironomidae</taxon>
        <taxon>Clunio</taxon>
    </lineage>
</organism>
<dbReference type="GO" id="GO:0051015">
    <property type="term" value="F:actin filament binding"/>
    <property type="evidence" value="ECO:0007669"/>
    <property type="project" value="InterPro"/>
</dbReference>
<dbReference type="Gene3D" id="3.40.20.10">
    <property type="entry name" value="Severin"/>
    <property type="match status" value="5"/>
</dbReference>
<proteinExistence type="inferred from homology"/>
<dbReference type="OrthoDB" id="28894at2759"/>
<feature type="domain" description="HP" evidence="3">
    <location>
        <begin position="1254"/>
        <end position="1317"/>
    </location>
</feature>
<keyword evidence="5" id="KW-1185">Reference proteome</keyword>
<evidence type="ECO:0000313" key="4">
    <source>
        <dbReference type="EMBL" id="CRL08353.1"/>
    </source>
</evidence>
<gene>
    <name evidence="4" type="primary">putative Supervillin</name>
    <name evidence="4" type="ORF">CLUMA_CG021256</name>
</gene>
<dbReference type="InterPro" id="IPR029006">
    <property type="entry name" value="ADF-H/Gelsolin-like_dom_sf"/>
</dbReference>
<feature type="region of interest" description="Disordered" evidence="2">
    <location>
        <begin position="201"/>
        <end position="224"/>
    </location>
</feature>
<dbReference type="GO" id="GO:0005737">
    <property type="term" value="C:cytoplasm"/>
    <property type="evidence" value="ECO:0007669"/>
    <property type="project" value="TreeGrafter"/>
</dbReference>
<dbReference type="SUPFAM" id="SSF55753">
    <property type="entry name" value="Actin depolymerizing proteins"/>
    <property type="match status" value="5"/>
</dbReference>
<comment type="similarity">
    <text evidence="1">Belongs to the villin/gelsolin family.</text>
</comment>
<feature type="compositionally biased region" description="Basic and acidic residues" evidence="2">
    <location>
        <begin position="37"/>
        <end position="47"/>
    </location>
</feature>
<dbReference type="InterPro" id="IPR036886">
    <property type="entry name" value="Villin_headpiece_dom_sf"/>
</dbReference>
<dbReference type="SMART" id="SM00153">
    <property type="entry name" value="VHP"/>
    <property type="match status" value="1"/>
</dbReference>
<dbReference type="InterPro" id="IPR003128">
    <property type="entry name" value="Villin_headpiece"/>
</dbReference>
<dbReference type="Pfam" id="PF00626">
    <property type="entry name" value="Gelsolin"/>
    <property type="match status" value="1"/>
</dbReference>
<dbReference type="Gene3D" id="1.10.950.10">
    <property type="entry name" value="Villin headpiece domain"/>
    <property type="match status" value="1"/>
</dbReference>
<dbReference type="SUPFAM" id="SSF47050">
    <property type="entry name" value="VHP, Villin headpiece domain"/>
    <property type="match status" value="1"/>
</dbReference>
<dbReference type="GO" id="GO:0051016">
    <property type="term" value="P:barbed-end actin filament capping"/>
    <property type="evidence" value="ECO:0007669"/>
    <property type="project" value="TreeGrafter"/>
</dbReference>
<feature type="compositionally biased region" description="Basic and acidic residues" evidence="2">
    <location>
        <begin position="127"/>
        <end position="139"/>
    </location>
</feature>
<dbReference type="PANTHER" id="PTHR11977">
    <property type="entry name" value="VILLIN"/>
    <property type="match status" value="1"/>
</dbReference>
<dbReference type="PANTHER" id="PTHR11977:SF45">
    <property type="entry name" value="SUPERVILLIN"/>
    <property type="match status" value="1"/>
</dbReference>
<dbReference type="GO" id="GO:0015629">
    <property type="term" value="C:actin cytoskeleton"/>
    <property type="evidence" value="ECO:0007669"/>
    <property type="project" value="TreeGrafter"/>
</dbReference>
<dbReference type="GO" id="GO:0005546">
    <property type="term" value="F:phosphatidylinositol-4,5-bisphosphate binding"/>
    <property type="evidence" value="ECO:0007669"/>
    <property type="project" value="TreeGrafter"/>
</dbReference>
<feature type="region of interest" description="Disordered" evidence="2">
    <location>
        <begin position="95"/>
        <end position="151"/>
    </location>
</feature>
<dbReference type="InterPro" id="IPR007123">
    <property type="entry name" value="Gelsolin-like_dom"/>
</dbReference>
<dbReference type="PROSITE" id="PS51089">
    <property type="entry name" value="HP"/>
    <property type="match status" value="1"/>
</dbReference>
<dbReference type="Proteomes" id="UP000183832">
    <property type="component" value="Unassembled WGS sequence"/>
</dbReference>
<evidence type="ECO:0000256" key="2">
    <source>
        <dbReference type="SAM" id="MobiDB-lite"/>
    </source>
</evidence>
<dbReference type="EMBL" id="CVRI01000075">
    <property type="protein sequence ID" value="CRL08353.1"/>
    <property type="molecule type" value="Genomic_DNA"/>
</dbReference>
<dbReference type="SMART" id="SM00262">
    <property type="entry name" value="GEL"/>
    <property type="match status" value="3"/>
</dbReference>
<feature type="region of interest" description="Disordered" evidence="2">
    <location>
        <begin position="21"/>
        <end position="62"/>
    </location>
</feature>
<evidence type="ECO:0000259" key="3">
    <source>
        <dbReference type="PROSITE" id="PS51089"/>
    </source>
</evidence>